<dbReference type="RefSeq" id="WP_201948846.1">
    <property type="nucleotide sequence ID" value="NZ_JAERRJ010000006.1"/>
</dbReference>
<evidence type="ECO:0000313" key="2">
    <source>
        <dbReference type="Proteomes" id="UP000602198"/>
    </source>
</evidence>
<proteinExistence type="predicted"/>
<gene>
    <name evidence="1" type="ORF">JK358_18110</name>
</gene>
<reference evidence="1 2" key="1">
    <citation type="submission" date="2021-01" db="EMBL/GenBank/DDBJ databases">
        <title>WGS of actinomycetes isolated from Thailand.</title>
        <authorList>
            <person name="Thawai C."/>
        </authorList>
    </citation>
    <scope>NUCLEOTIDE SEQUENCE [LARGE SCALE GENOMIC DNA]</scope>
    <source>
        <strain evidence="1 2">LPG 2</strain>
    </source>
</reference>
<dbReference type="PANTHER" id="PTHR34613">
    <property type="entry name" value="SLL0800 PROTEIN"/>
    <property type="match status" value="1"/>
</dbReference>
<dbReference type="EMBL" id="JAERRJ010000006">
    <property type="protein sequence ID" value="MBL1076316.1"/>
    <property type="molecule type" value="Genomic_DNA"/>
</dbReference>
<sequence length="212" mass="22945">MVVSTREELHRIHHAGPGTPARTFRALNLPLPDPVEVALLQPDPADAPAPRLRPDTLLRITTQVGAYLLLVQALAYDDPAKPGVWAQHLAHLHQKYQLPPVLLVVCRDKVTAMWAAHPPEIGLPHWPSLSVRPLTLGPHNVPFVTDPKKAAKDLPLATLSALAHATGPQQAATLRALSLALRRATSEDRALFAEFARLALESAPRIESGTAS</sequence>
<dbReference type="PANTHER" id="PTHR34613:SF1">
    <property type="entry name" value="SLL6017 PROTEIN"/>
    <property type="match status" value="1"/>
</dbReference>
<accession>A0ABS1M6Y5</accession>
<comment type="caution">
    <text evidence="1">The sequence shown here is derived from an EMBL/GenBank/DDBJ whole genome shotgun (WGS) entry which is preliminary data.</text>
</comment>
<organism evidence="1 2">
    <name type="scientific">Nocardia acididurans</name>
    <dbReference type="NCBI Taxonomy" id="2802282"/>
    <lineage>
        <taxon>Bacteria</taxon>
        <taxon>Bacillati</taxon>
        <taxon>Actinomycetota</taxon>
        <taxon>Actinomycetes</taxon>
        <taxon>Mycobacteriales</taxon>
        <taxon>Nocardiaceae</taxon>
        <taxon>Nocardia</taxon>
    </lineage>
</organism>
<protein>
    <submittedName>
        <fullName evidence="1">Uncharacterized protein</fullName>
    </submittedName>
</protein>
<name>A0ABS1M6Y5_9NOCA</name>
<evidence type="ECO:0000313" key="1">
    <source>
        <dbReference type="EMBL" id="MBL1076316.1"/>
    </source>
</evidence>
<keyword evidence="2" id="KW-1185">Reference proteome</keyword>
<dbReference type="Proteomes" id="UP000602198">
    <property type="component" value="Unassembled WGS sequence"/>
</dbReference>